<feature type="compositionally biased region" description="Basic and acidic residues" evidence="12">
    <location>
        <begin position="260"/>
        <end position="269"/>
    </location>
</feature>
<evidence type="ECO:0000256" key="5">
    <source>
        <dbReference type="ARBA" id="ARBA00023038"/>
    </source>
</evidence>
<evidence type="ECO:0000256" key="4">
    <source>
        <dbReference type="ARBA" id="ARBA00022833"/>
    </source>
</evidence>
<keyword evidence="4 10" id="KW-0862">Zinc</keyword>
<dbReference type="Proteomes" id="UP001152795">
    <property type="component" value="Unassembled WGS sequence"/>
</dbReference>
<evidence type="ECO:0000256" key="11">
    <source>
        <dbReference type="RuleBase" id="RU000682"/>
    </source>
</evidence>
<evidence type="ECO:0000256" key="6">
    <source>
        <dbReference type="ARBA" id="ARBA00023125"/>
    </source>
</evidence>
<dbReference type="InterPro" id="IPR001356">
    <property type="entry name" value="HD"/>
</dbReference>
<evidence type="ECO:0000256" key="7">
    <source>
        <dbReference type="ARBA" id="ARBA00023155"/>
    </source>
</evidence>
<keyword evidence="7 9" id="KW-0371">Homeobox</keyword>
<dbReference type="GO" id="GO:0046872">
    <property type="term" value="F:metal ion binding"/>
    <property type="evidence" value="ECO:0007669"/>
    <property type="project" value="UniProtKB-KW"/>
</dbReference>
<dbReference type="Pfam" id="PF00412">
    <property type="entry name" value="LIM"/>
    <property type="match status" value="2"/>
</dbReference>
<dbReference type="PROSITE" id="PS00027">
    <property type="entry name" value="HOMEOBOX_1"/>
    <property type="match status" value="1"/>
</dbReference>
<dbReference type="GO" id="GO:0000977">
    <property type="term" value="F:RNA polymerase II transcription regulatory region sequence-specific DNA binding"/>
    <property type="evidence" value="ECO:0007669"/>
    <property type="project" value="TreeGrafter"/>
</dbReference>
<dbReference type="SMART" id="SM00132">
    <property type="entry name" value="LIM"/>
    <property type="match status" value="2"/>
</dbReference>
<dbReference type="InterPro" id="IPR017970">
    <property type="entry name" value="Homeobox_CS"/>
</dbReference>
<name>A0A7D9DLX0_PARCT</name>
<gene>
    <name evidence="13" type="ORF">PACLA_8A051274</name>
</gene>
<dbReference type="CDD" id="cd09371">
    <property type="entry name" value="LIM1_Lmx1b"/>
    <property type="match status" value="1"/>
</dbReference>
<evidence type="ECO:0000256" key="1">
    <source>
        <dbReference type="ARBA" id="ARBA00004123"/>
    </source>
</evidence>
<feature type="compositionally biased region" description="Acidic residues" evidence="12">
    <location>
        <begin position="160"/>
        <end position="170"/>
    </location>
</feature>
<dbReference type="PROSITE" id="PS50071">
    <property type="entry name" value="HOMEOBOX_2"/>
    <property type="match status" value="1"/>
</dbReference>
<sequence length="388" mass="43660">MTMGENSVFPPNGGNPNSACLAGNTVVNICTGCHQPIEDRFLMKVTEDPWHESCLQCCICHTQLSRKCFSRERKLYCRTDYEKLFGTKCNRCGEPIPSNELVMRTAGHVYHINCFACVVCECRLEKGQEFALKENKLYCKDHFTKLSNINNIKQEREENSDSEDPDSDTDSDGKKPAKRPRTILTSQQRKIFKSSFEVSSKPCRKVREELSRETGLSVRVVQVWFQNQRAKIKKLARRNNPDSDNAASCRVTNRQRPGKKSKEEKDSSKKNSNGCNSPLSMGQPVTLPLPPMSHYTNLGPVITPGQYPGAPNHMAQMMGFPFPPNMKALEPIPEMSSPMDGLSVMEDQMSGQVQFSDPSELNSLTVGNLNTQNGQNHLELMHDMLNSF</sequence>
<proteinExistence type="predicted"/>
<dbReference type="CDD" id="cd00086">
    <property type="entry name" value="homeodomain"/>
    <property type="match status" value="1"/>
</dbReference>
<evidence type="ECO:0000256" key="2">
    <source>
        <dbReference type="ARBA" id="ARBA00022723"/>
    </source>
</evidence>
<dbReference type="Gene3D" id="1.10.10.60">
    <property type="entry name" value="Homeodomain-like"/>
    <property type="match status" value="1"/>
</dbReference>
<dbReference type="GO" id="GO:0005634">
    <property type="term" value="C:nucleus"/>
    <property type="evidence" value="ECO:0007669"/>
    <property type="project" value="UniProtKB-SubCell"/>
</dbReference>
<evidence type="ECO:0000313" key="13">
    <source>
        <dbReference type="EMBL" id="CAB3988810.1"/>
    </source>
</evidence>
<evidence type="ECO:0000313" key="14">
    <source>
        <dbReference type="Proteomes" id="UP001152795"/>
    </source>
</evidence>
<dbReference type="PROSITE" id="PS50023">
    <property type="entry name" value="LIM_DOMAIN_2"/>
    <property type="match status" value="2"/>
</dbReference>
<keyword evidence="6 9" id="KW-0238">DNA-binding</keyword>
<dbReference type="Gene3D" id="2.10.110.10">
    <property type="entry name" value="Cysteine Rich Protein"/>
    <property type="match status" value="2"/>
</dbReference>
<comment type="caution">
    <text evidence="13">The sequence shown here is derived from an EMBL/GenBank/DDBJ whole genome shotgun (WGS) entry which is preliminary data.</text>
</comment>
<dbReference type="SMART" id="SM00389">
    <property type="entry name" value="HOX"/>
    <property type="match status" value="1"/>
</dbReference>
<dbReference type="PANTHER" id="PTHR24208">
    <property type="entry name" value="LIM/HOMEOBOX PROTEIN LHX"/>
    <property type="match status" value="1"/>
</dbReference>
<feature type="region of interest" description="Disordered" evidence="12">
    <location>
        <begin position="150"/>
        <end position="186"/>
    </location>
</feature>
<dbReference type="InterPro" id="IPR009057">
    <property type="entry name" value="Homeodomain-like_sf"/>
</dbReference>
<protein>
    <submittedName>
        <fullName evidence="13">LIM homeobox transcription factor 1-beta-like isoform X4</fullName>
    </submittedName>
</protein>
<dbReference type="SUPFAM" id="SSF57716">
    <property type="entry name" value="Glucocorticoid receptor-like (DNA-binding domain)"/>
    <property type="match status" value="2"/>
</dbReference>
<accession>A0A7D9DLX0</accession>
<dbReference type="PROSITE" id="PS00478">
    <property type="entry name" value="LIM_DOMAIN_1"/>
    <property type="match status" value="2"/>
</dbReference>
<keyword evidence="5 10" id="KW-0440">LIM domain</keyword>
<keyword evidence="3" id="KW-0677">Repeat</keyword>
<evidence type="ECO:0000256" key="3">
    <source>
        <dbReference type="ARBA" id="ARBA00022737"/>
    </source>
</evidence>
<dbReference type="EMBL" id="CACRXK020001385">
    <property type="protein sequence ID" value="CAB3988810.1"/>
    <property type="molecule type" value="Genomic_DNA"/>
</dbReference>
<keyword evidence="2 10" id="KW-0479">Metal-binding</keyword>
<dbReference type="OrthoDB" id="6159439at2759"/>
<dbReference type="InterPro" id="IPR050453">
    <property type="entry name" value="LIM_Homeobox_TF"/>
</dbReference>
<dbReference type="PANTHER" id="PTHR24208:SF166">
    <property type="entry name" value="LIM HOMEOBOX TRANSCRIPTION FACTOR 1 ALPHA, ISOFORM B"/>
    <property type="match status" value="1"/>
</dbReference>
<keyword evidence="14" id="KW-1185">Reference proteome</keyword>
<feature type="DNA-binding region" description="Homeobox" evidence="9">
    <location>
        <begin position="177"/>
        <end position="236"/>
    </location>
</feature>
<evidence type="ECO:0000256" key="9">
    <source>
        <dbReference type="PROSITE-ProRule" id="PRU00108"/>
    </source>
</evidence>
<organism evidence="13 14">
    <name type="scientific">Paramuricea clavata</name>
    <name type="common">Red gorgonian</name>
    <name type="synonym">Violescent sea-whip</name>
    <dbReference type="NCBI Taxonomy" id="317549"/>
    <lineage>
        <taxon>Eukaryota</taxon>
        <taxon>Metazoa</taxon>
        <taxon>Cnidaria</taxon>
        <taxon>Anthozoa</taxon>
        <taxon>Octocorallia</taxon>
        <taxon>Malacalcyonacea</taxon>
        <taxon>Plexauridae</taxon>
        <taxon>Paramuricea</taxon>
    </lineage>
</organism>
<dbReference type="FunFam" id="1.10.10.60:FF:000448">
    <property type="entry name" value="LIM/homeobox protein Lhx4"/>
    <property type="match status" value="1"/>
</dbReference>
<dbReference type="FunFam" id="2.10.110.10:FF:000006">
    <property type="entry name" value="LIM homeobox transcription factor 1-beta"/>
    <property type="match status" value="1"/>
</dbReference>
<evidence type="ECO:0000256" key="10">
    <source>
        <dbReference type="PROSITE-ProRule" id="PRU00125"/>
    </source>
</evidence>
<keyword evidence="8 9" id="KW-0539">Nucleus</keyword>
<comment type="subcellular location">
    <subcellularLocation>
        <location evidence="1 9 11">Nucleus</location>
    </subcellularLocation>
</comment>
<evidence type="ECO:0000256" key="8">
    <source>
        <dbReference type="ARBA" id="ARBA00023242"/>
    </source>
</evidence>
<evidence type="ECO:0000256" key="12">
    <source>
        <dbReference type="SAM" id="MobiDB-lite"/>
    </source>
</evidence>
<reference evidence="13" key="1">
    <citation type="submission" date="2020-04" db="EMBL/GenBank/DDBJ databases">
        <authorList>
            <person name="Alioto T."/>
            <person name="Alioto T."/>
            <person name="Gomez Garrido J."/>
        </authorList>
    </citation>
    <scope>NUCLEOTIDE SEQUENCE</scope>
    <source>
        <strain evidence="13">A484AB</strain>
    </source>
</reference>
<dbReference type="InterPro" id="IPR001781">
    <property type="entry name" value="Znf_LIM"/>
</dbReference>
<dbReference type="SUPFAM" id="SSF46689">
    <property type="entry name" value="Homeodomain-like"/>
    <property type="match status" value="1"/>
</dbReference>
<feature type="compositionally biased region" description="Polar residues" evidence="12">
    <location>
        <begin position="242"/>
        <end position="255"/>
    </location>
</feature>
<feature type="region of interest" description="Disordered" evidence="12">
    <location>
        <begin position="232"/>
        <end position="287"/>
    </location>
</feature>
<dbReference type="AlphaFoldDB" id="A0A7D9DLX0"/>
<dbReference type="GO" id="GO:0030182">
    <property type="term" value="P:neuron differentiation"/>
    <property type="evidence" value="ECO:0007669"/>
    <property type="project" value="TreeGrafter"/>
</dbReference>
<dbReference type="GO" id="GO:0000981">
    <property type="term" value="F:DNA-binding transcription factor activity, RNA polymerase II-specific"/>
    <property type="evidence" value="ECO:0007669"/>
    <property type="project" value="InterPro"/>
</dbReference>
<dbReference type="Pfam" id="PF00046">
    <property type="entry name" value="Homeodomain"/>
    <property type="match status" value="1"/>
</dbReference>